<dbReference type="GO" id="GO:0004823">
    <property type="term" value="F:leucine-tRNA ligase activity"/>
    <property type="evidence" value="ECO:0007669"/>
    <property type="project" value="UniProtKB-EC"/>
</dbReference>
<keyword evidence="4" id="KW-0547">Nucleotide-binding</keyword>
<dbReference type="GO" id="GO:0002161">
    <property type="term" value="F:aminoacyl-tRNA deacylase activity"/>
    <property type="evidence" value="ECO:0007669"/>
    <property type="project" value="InterPro"/>
</dbReference>
<dbReference type="EC" id="6.1.1.4" evidence="2"/>
<sequence>CPSCNTVLANEQVIEGKCERCESAVTQKDLEQWFFKITDYAERLLKDLDKLGNWPERVKIMQRNWIGRSTGVNIHFPVVGPSTGSGLRSDKVLTCFTTRVDTIFGATYMVLAPEHPYLEELIKGTRGEDKTRKFIEKIRNESRIKRVQQDVEKEGIFTGRYVINPVNRKKIPLWAANYVLMEYGTGAVMAVPAHDQRDFEFAKKYKLPIETVITFRDRSGPGTERSWNGKGAYEGDGVMINSGQFDGLPNKEAMEKISDFMEKNKIGERSVRYKL</sequence>
<evidence type="ECO:0000256" key="1">
    <source>
        <dbReference type="ARBA" id="ARBA00005594"/>
    </source>
</evidence>
<keyword evidence="3" id="KW-0436">Ligase</keyword>
<dbReference type="EMBL" id="BARS01018827">
    <property type="protein sequence ID" value="GAF85971.1"/>
    <property type="molecule type" value="Genomic_DNA"/>
</dbReference>
<evidence type="ECO:0000259" key="8">
    <source>
        <dbReference type="Pfam" id="PF13603"/>
    </source>
</evidence>
<evidence type="ECO:0000313" key="9">
    <source>
        <dbReference type="EMBL" id="GAF85971.1"/>
    </source>
</evidence>
<evidence type="ECO:0000256" key="6">
    <source>
        <dbReference type="ARBA" id="ARBA00022917"/>
    </source>
</evidence>
<dbReference type="SUPFAM" id="SSF52374">
    <property type="entry name" value="Nucleotidylyl transferase"/>
    <property type="match status" value="1"/>
</dbReference>
<evidence type="ECO:0000256" key="5">
    <source>
        <dbReference type="ARBA" id="ARBA00022840"/>
    </source>
</evidence>
<name>X0TFB5_9ZZZZ</name>
<dbReference type="GO" id="GO:0005524">
    <property type="term" value="F:ATP binding"/>
    <property type="evidence" value="ECO:0007669"/>
    <property type="project" value="UniProtKB-KW"/>
</dbReference>
<comment type="similarity">
    <text evidence="1">Belongs to the class-I aminoacyl-tRNA synthetase family.</text>
</comment>
<keyword evidence="7" id="KW-0030">Aminoacyl-tRNA synthetase</keyword>
<dbReference type="PANTHER" id="PTHR43740:SF2">
    <property type="entry name" value="LEUCINE--TRNA LIGASE, MITOCHONDRIAL"/>
    <property type="match status" value="1"/>
</dbReference>
<reference evidence="9" key="1">
    <citation type="journal article" date="2014" name="Front. Microbiol.">
        <title>High frequency of phylogenetically diverse reductive dehalogenase-homologous genes in deep subseafloor sedimentary metagenomes.</title>
        <authorList>
            <person name="Kawai M."/>
            <person name="Futagami T."/>
            <person name="Toyoda A."/>
            <person name="Takaki Y."/>
            <person name="Nishi S."/>
            <person name="Hori S."/>
            <person name="Arai W."/>
            <person name="Tsubouchi T."/>
            <person name="Morono Y."/>
            <person name="Uchiyama I."/>
            <person name="Ito T."/>
            <person name="Fujiyama A."/>
            <person name="Inagaki F."/>
            <person name="Takami H."/>
        </authorList>
    </citation>
    <scope>NUCLEOTIDE SEQUENCE</scope>
    <source>
        <strain evidence="9">Expedition CK06-06</strain>
    </source>
</reference>
<dbReference type="InterPro" id="IPR025709">
    <property type="entry name" value="Leu_tRNA-synth_edit"/>
</dbReference>
<keyword evidence="6" id="KW-0648">Protein biosynthesis</keyword>
<protein>
    <recommendedName>
        <fullName evidence="2">leucine--tRNA ligase</fullName>
        <ecNumber evidence="2">6.1.1.4</ecNumber>
    </recommendedName>
</protein>
<dbReference type="InterPro" id="IPR002302">
    <property type="entry name" value="Leu-tRNA-ligase"/>
</dbReference>
<dbReference type="GO" id="GO:0006429">
    <property type="term" value="P:leucyl-tRNA aminoacylation"/>
    <property type="evidence" value="ECO:0007669"/>
    <property type="project" value="InterPro"/>
</dbReference>
<evidence type="ECO:0000256" key="4">
    <source>
        <dbReference type="ARBA" id="ARBA00022741"/>
    </source>
</evidence>
<feature type="domain" description="Leucyl-tRNA synthetase editing" evidence="8">
    <location>
        <begin position="63"/>
        <end position="261"/>
    </location>
</feature>
<dbReference type="Gene3D" id="3.40.50.620">
    <property type="entry name" value="HUPs"/>
    <property type="match status" value="1"/>
</dbReference>
<dbReference type="InterPro" id="IPR009008">
    <property type="entry name" value="Val/Leu/Ile-tRNA-synth_edit"/>
</dbReference>
<dbReference type="Gene3D" id="3.90.740.10">
    <property type="entry name" value="Valyl/Leucyl/Isoleucyl-tRNA synthetase, editing domain"/>
    <property type="match status" value="1"/>
</dbReference>
<feature type="non-terminal residue" evidence="9">
    <location>
        <position position="1"/>
    </location>
</feature>
<dbReference type="GO" id="GO:0005829">
    <property type="term" value="C:cytosol"/>
    <property type="evidence" value="ECO:0007669"/>
    <property type="project" value="TreeGrafter"/>
</dbReference>
<feature type="non-terminal residue" evidence="9">
    <location>
        <position position="275"/>
    </location>
</feature>
<gene>
    <name evidence="9" type="ORF">S01H1_30578</name>
</gene>
<dbReference type="AlphaFoldDB" id="X0TFB5"/>
<evidence type="ECO:0000256" key="3">
    <source>
        <dbReference type="ARBA" id="ARBA00022598"/>
    </source>
</evidence>
<organism evidence="9">
    <name type="scientific">marine sediment metagenome</name>
    <dbReference type="NCBI Taxonomy" id="412755"/>
    <lineage>
        <taxon>unclassified sequences</taxon>
        <taxon>metagenomes</taxon>
        <taxon>ecological metagenomes</taxon>
    </lineage>
</organism>
<dbReference type="SUPFAM" id="SSF50677">
    <property type="entry name" value="ValRS/IleRS/LeuRS editing domain"/>
    <property type="match status" value="1"/>
</dbReference>
<accession>X0TFB5</accession>
<evidence type="ECO:0000256" key="7">
    <source>
        <dbReference type="ARBA" id="ARBA00023146"/>
    </source>
</evidence>
<comment type="caution">
    <text evidence="9">The sequence shown here is derived from an EMBL/GenBank/DDBJ whole genome shotgun (WGS) entry which is preliminary data.</text>
</comment>
<dbReference type="InterPro" id="IPR014729">
    <property type="entry name" value="Rossmann-like_a/b/a_fold"/>
</dbReference>
<dbReference type="PANTHER" id="PTHR43740">
    <property type="entry name" value="LEUCYL-TRNA SYNTHETASE"/>
    <property type="match status" value="1"/>
</dbReference>
<keyword evidence="5" id="KW-0067">ATP-binding</keyword>
<dbReference type="Pfam" id="PF13603">
    <property type="entry name" value="tRNA-synt_1_2"/>
    <property type="match status" value="1"/>
</dbReference>
<evidence type="ECO:0000256" key="2">
    <source>
        <dbReference type="ARBA" id="ARBA00013164"/>
    </source>
</evidence>
<proteinExistence type="inferred from homology"/>
<dbReference type="PRINTS" id="PR00985">
    <property type="entry name" value="TRNASYNTHLEU"/>
</dbReference>